<reference evidence="8" key="2">
    <citation type="journal article" date="2022" name="Microbiol. Resour. Announc.">
        <title>Whole-Genome Sequence of Entomortierella parvispora E1425, a Mucoromycotan Fungus Associated with Burkholderiaceae-Related Endosymbiotic Bacteria.</title>
        <authorList>
            <person name="Herlambang A."/>
            <person name="Guo Y."/>
            <person name="Takashima Y."/>
            <person name="Narisawa K."/>
            <person name="Ohta H."/>
            <person name="Nishizawa T."/>
        </authorList>
    </citation>
    <scope>NUCLEOTIDE SEQUENCE</scope>
    <source>
        <strain evidence="8">E1425</strain>
    </source>
</reference>
<organism evidence="8 9">
    <name type="scientific">Entomortierella parvispora</name>
    <dbReference type="NCBI Taxonomy" id="205924"/>
    <lineage>
        <taxon>Eukaryota</taxon>
        <taxon>Fungi</taxon>
        <taxon>Fungi incertae sedis</taxon>
        <taxon>Mucoromycota</taxon>
        <taxon>Mortierellomycotina</taxon>
        <taxon>Mortierellomycetes</taxon>
        <taxon>Mortierellales</taxon>
        <taxon>Mortierellaceae</taxon>
        <taxon>Entomortierella</taxon>
    </lineage>
</organism>
<dbReference type="PANTHER" id="PTHR15741">
    <property type="entry name" value="BASIC HELIX-LOOP-HELIX ZIP TRANSCRIPTION FACTOR"/>
    <property type="match status" value="1"/>
</dbReference>
<keyword evidence="2" id="KW-0805">Transcription regulation</keyword>
<dbReference type="Pfam" id="PF00010">
    <property type="entry name" value="HLH"/>
    <property type="match status" value="1"/>
</dbReference>
<feature type="compositionally biased region" description="Low complexity" evidence="6">
    <location>
        <begin position="121"/>
        <end position="161"/>
    </location>
</feature>
<protein>
    <recommendedName>
        <fullName evidence="7">BHLH domain-containing protein</fullName>
    </recommendedName>
</protein>
<evidence type="ECO:0000256" key="3">
    <source>
        <dbReference type="ARBA" id="ARBA00023125"/>
    </source>
</evidence>
<feature type="region of interest" description="Disordered" evidence="6">
    <location>
        <begin position="307"/>
        <end position="781"/>
    </location>
</feature>
<keyword evidence="5" id="KW-0539">Nucleus</keyword>
<evidence type="ECO:0000256" key="1">
    <source>
        <dbReference type="ARBA" id="ARBA00004123"/>
    </source>
</evidence>
<evidence type="ECO:0000256" key="6">
    <source>
        <dbReference type="SAM" id="MobiDB-lite"/>
    </source>
</evidence>
<sequence length="815" mass="87161">MTTHQGAVVPPGSPNPPSPHSGYRERGHGEPHPGGGHPYPSYYHHHPPPAHPGAHHHGPSAQPYYPPSYPSYSHSYPHGHGPPPVHGYPPAQPGYAAHPHHHQQPHGYGAPPPHHPHHPQQHYPPGEHAGPSAGSPSPISETLSASAISSASKSIKGTPKTAKPKAGPKTKTTKAQQQAEQGSSETTKGASKATPKTFRFEGSISSESFKSTKSFDLAGVNILNRKPLDTKTALDKLQRRRETHNRVERKRRDCINQLIDDLTKLLPAKHLEEASSKCHRVNVLRGAVAHIKFLNESNHALNQSLRASRGEEPLPDLPTESESDQKAKAAIKDSEDRDMSMDLDNDTEMKEEEQDEEVVASQPGDTMSRSTTPASSLQASPTASPRRPVPPPVIVTNAPTSSAAVDPYSLESHRQRSNSFTTSVGDDHSPRSAYSSSPMFPPSPISPLPFARNSLFPPSESESSRDPQQLSPLMGHHSPSLSPSLPPISSLASLQLKSPSGRMNESSHEQPSVGSSPVPSSFSSRPHRGASTLPPLTIPQPHHLHPSYHQGYSNTGGNGSSTSGSNRSSLNLSPHPTDQPPVSPFMLSPMLSRSPSMGPISSASPGGSPYPHWHHDGTPSPQPYPPHGSPFTSPGAYPQGYTPNGGGSNSDNSNPTHPHPHARHKSLQPGPIFIQEEPWNVQRKRSTSSASGKSSSKASRTQEKRKADEAPAESGAVSPTSSVTSSASYPSSPNPKKRTQPSQRYDEGEGNDDEEMIKRTKQQEPSNNLDATTSHQRDSGVVVVVEAPPEGSAKTEVEAHEDAAQALTSLSRTAA</sequence>
<feature type="compositionally biased region" description="Basic residues" evidence="6">
    <location>
        <begin position="43"/>
        <end position="58"/>
    </location>
</feature>
<feature type="compositionally biased region" description="Polar residues" evidence="6">
    <location>
        <begin position="363"/>
        <end position="378"/>
    </location>
</feature>
<feature type="compositionally biased region" description="Polar residues" evidence="6">
    <location>
        <begin position="763"/>
        <end position="774"/>
    </location>
</feature>
<feature type="compositionally biased region" description="Acidic residues" evidence="6">
    <location>
        <begin position="341"/>
        <end position="358"/>
    </location>
</feature>
<dbReference type="GO" id="GO:0005634">
    <property type="term" value="C:nucleus"/>
    <property type="evidence" value="ECO:0007669"/>
    <property type="project" value="UniProtKB-SubCell"/>
</dbReference>
<keyword evidence="3" id="KW-0238">DNA-binding</keyword>
<dbReference type="GO" id="GO:0000978">
    <property type="term" value="F:RNA polymerase II cis-regulatory region sequence-specific DNA binding"/>
    <property type="evidence" value="ECO:0007669"/>
    <property type="project" value="TreeGrafter"/>
</dbReference>
<evidence type="ECO:0000313" key="9">
    <source>
        <dbReference type="Proteomes" id="UP000827284"/>
    </source>
</evidence>
<dbReference type="Gene3D" id="4.10.280.10">
    <property type="entry name" value="Helix-loop-helix DNA-binding domain"/>
    <property type="match status" value="1"/>
</dbReference>
<accession>A0A9P3H218</accession>
<dbReference type="InterPro" id="IPR036638">
    <property type="entry name" value="HLH_DNA-bd_sf"/>
</dbReference>
<dbReference type="PROSITE" id="PS50888">
    <property type="entry name" value="BHLH"/>
    <property type="match status" value="1"/>
</dbReference>
<dbReference type="SMART" id="SM00353">
    <property type="entry name" value="HLH"/>
    <property type="match status" value="1"/>
</dbReference>
<keyword evidence="4" id="KW-0804">Transcription</keyword>
<dbReference type="GO" id="GO:0046983">
    <property type="term" value="F:protein dimerization activity"/>
    <property type="evidence" value="ECO:0007669"/>
    <property type="project" value="InterPro"/>
</dbReference>
<feature type="region of interest" description="Disordered" evidence="6">
    <location>
        <begin position="1"/>
        <end position="195"/>
    </location>
</feature>
<feature type="compositionally biased region" description="Pro residues" evidence="6">
    <location>
        <begin position="80"/>
        <end position="92"/>
    </location>
</feature>
<comment type="caution">
    <text evidence="8">The sequence shown here is derived from an EMBL/GenBank/DDBJ whole genome shotgun (WGS) entry which is preliminary data.</text>
</comment>
<dbReference type="EMBL" id="BQFW01000002">
    <property type="protein sequence ID" value="GJJ68655.1"/>
    <property type="molecule type" value="Genomic_DNA"/>
</dbReference>
<feature type="domain" description="BHLH" evidence="7">
    <location>
        <begin position="239"/>
        <end position="294"/>
    </location>
</feature>
<dbReference type="AlphaFoldDB" id="A0A9P3H218"/>
<reference evidence="8" key="1">
    <citation type="submission" date="2021-11" db="EMBL/GenBank/DDBJ databases">
        <authorList>
            <person name="Herlambang A."/>
            <person name="Guo Y."/>
            <person name="Takashima Y."/>
            <person name="Nishizawa T."/>
        </authorList>
    </citation>
    <scope>NUCLEOTIDE SEQUENCE</scope>
    <source>
        <strain evidence="8">E1425</strain>
    </source>
</reference>
<feature type="compositionally biased region" description="Basic residues" evidence="6">
    <location>
        <begin position="162"/>
        <end position="172"/>
    </location>
</feature>
<comment type="subcellular location">
    <subcellularLocation>
        <location evidence="1">Nucleus</location>
    </subcellularLocation>
</comment>
<feature type="compositionally biased region" description="Low complexity" evidence="6">
    <location>
        <begin position="560"/>
        <end position="573"/>
    </location>
</feature>
<feature type="compositionally biased region" description="Basic and acidic residues" evidence="6">
    <location>
        <begin position="22"/>
        <end position="31"/>
    </location>
</feature>
<evidence type="ECO:0000256" key="5">
    <source>
        <dbReference type="ARBA" id="ARBA00023242"/>
    </source>
</evidence>
<evidence type="ECO:0000313" key="8">
    <source>
        <dbReference type="EMBL" id="GJJ68655.1"/>
    </source>
</evidence>
<name>A0A9P3H218_9FUNG</name>
<evidence type="ECO:0000256" key="4">
    <source>
        <dbReference type="ARBA" id="ARBA00023163"/>
    </source>
</evidence>
<feature type="compositionally biased region" description="Basic and acidic residues" evidence="6">
    <location>
        <begin position="700"/>
        <end position="709"/>
    </location>
</feature>
<feature type="compositionally biased region" description="Polar residues" evidence="6">
    <location>
        <begin position="180"/>
        <end position="189"/>
    </location>
</feature>
<dbReference type="InterPro" id="IPR052207">
    <property type="entry name" value="Max-like/E-box_TFs"/>
</dbReference>
<evidence type="ECO:0000256" key="2">
    <source>
        <dbReference type="ARBA" id="ARBA00023015"/>
    </source>
</evidence>
<dbReference type="GO" id="GO:0000981">
    <property type="term" value="F:DNA-binding transcription factor activity, RNA polymerase II-specific"/>
    <property type="evidence" value="ECO:0007669"/>
    <property type="project" value="TreeGrafter"/>
</dbReference>
<evidence type="ECO:0000259" key="7">
    <source>
        <dbReference type="PROSITE" id="PS50888"/>
    </source>
</evidence>
<keyword evidence="9" id="KW-1185">Reference proteome</keyword>
<feature type="compositionally biased region" description="Low complexity" evidence="6">
    <location>
        <begin position="584"/>
        <end position="611"/>
    </location>
</feature>
<feature type="compositionally biased region" description="Low complexity" evidence="6">
    <location>
        <begin position="511"/>
        <end position="524"/>
    </location>
</feature>
<dbReference type="InterPro" id="IPR011598">
    <property type="entry name" value="bHLH_dom"/>
</dbReference>
<dbReference type="Proteomes" id="UP000827284">
    <property type="component" value="Unassembled WGS sequence"/>
</dbReference>
<feature type="compositionally biased region" description="Low complexity" evidence="6">
    <location>
        <begin position="70"/>
        <end position="79"/>
    </location>
</feature>
<proteinExistence type="predicted"/>
<gene>
    <name evidence="8" type="ORF">EMPS_01001</name>
</gene>
<feature type="compositionally biased region" description="Low complexity" evidence="6">
    <location>
        <begin position="714"/>
        <end position="731"/>
    </location>
</feature>
<dbReference type="OrthoDB" id="690068at2759"/>
<feature type="compositionally biased region" description="Low complexity" evidence="6">
    <location>
        <begin position="470"/>
        <end position="496"/>
    </location>
</feature>
<dbReference type="PANTHER" id="PTHR15741:SF27">
    <property type="entry name" value="TRANSCRIPTION FACTOR AP-4"/>
    <property type="match status" value="1"/>
</dbReference>
<feature type="compositionally biased region" description="Basic and acidic residues" evidence="6">
    <location>
        <begin position="323"/>
        <end position="340"/>
    </location>
</feature>
<dbReference type="SUPFAM" id="SSF47459">
    <property type="entry name" value="HLH, helix-loop-helix DNA-binding domain"/>
    <property type="match status" value="1"/>
</dbReference>
<feature type="compositionally biased region" description="Low complexity" evidence="6">
    <location>
        <begin position="687"/>
        <end position="699"/>
    </location>
</feature>